<dbReference type="InterPro" id="IPR016185">
    <property type="entry name" value="PreATP-grasp_dom_sf"/>
</dbReference>
<keyword evidence="7" id="KW-0092">Biotin</keyword>
<dbReference type="Pfam" id="PF00364">
    <property type="entry name" value="Biotin_lipoyl"/>
    <property type="match status" value="1"/>
</dbReference>
<dbReference type="Pfam" id="PF01039">
    <property type="entry name" value="Carboxyl_trans"/>
    <property type="match status" value="1"/>
</dbReference>
<dbReference type="SUPFAM" id="SSF52440">
    <property type="entry name" value="PreATP-grasp domain"/>
    <property type="match status" value="1"/>
</dbReference>
<dbReference type="InterPro" id="IPR005481">
    <property type="entry name" value="BC-like_N"/>
</dbReference>
<dbReference type="SMART" id="SM00878">
    <property type="entry name" value="Biotin_carb_C"/>
    <property type="match status" value="1"/>
</dbReference>
<feature type="domain" description="CoA carboxyltransferase N-terminal" evidence="14">
    <location>
        <begin position="617"/>
        <end position="876"/>
    </location>
</feature>
<dbReference type="PROSITE" id="PS50979">
    <property type="entry name" value="BC"/>
    <property type="match status" value="1"/>
</dbReference>
<keyword evidence="8" id="KW-0511">Multifunctional enzyme</keyword>
<dbReference type="SUPFAM" id="SSF56059">
    <property type="entry name" value="Glutathione synthetase ATP-binding domain-like"/>
    <property type="match status" value="1"/>
</dbReference>
<proteinExistence type="predicted"/>
<dbReference type="Gene3D" id="2.40.50.100">
    <property type="match status" value="1"/>
</dbReference>
<feature type="domain" description="Biotin carboxylation" evidence="13">
    <location>
        <begin position="19"/>
        <end position="480"/>
    </location>
</feature>
<dbReference type="SUPFAM" id="SSF51246">
    <property type="entry name" value="Rudiment single hybrid motif"/>
    <property type="match status" value="1"/>
</dbReference>
<dbReference type="PROSITE" id="PS50980">
    <property type="entry name" value="COA_CT_NTER"/>
    <property type="match status" value="1"/>
</dbReference>
<evidence type="ECO:0000256" key="10">
    <source>
        <dbReference type="SAM" id="MobiDB-lite"/>
    </source>
</evidence>
<evidence type="ECO:0000256" key="5">
    <source>
        <dbReference type="ARBA" id="ARBA00022741"/>
    </source>
</evidence>
<dbReference type="InterPro" id="IPR011762">
    <property type="entry name" value="COA_CT_N"/>
</dbReference>
<evidence type="ECO:0000256" key="1">
    <source>
        <dbReference type="ARBA" id="ARBA00001953"/>
    </source>
</evidence>
<feature type="domain" description="ATP-grasp" evidence="12">
    <location>
        <begin position="137"/>
        <end position="344"/>
    </location>
</feature>
<comment type="caution">
    <text evidence="16">The sequence shown here is derived from an EMBL/GenBank/DDBJ whole genome shotgun (WGS) entry which is preliminary data.</text>
</comment>
<protein>
    <recommendedName>
        <fullName evidence="3">acetyl-CoA carboxylase</fullName>
        <ecNumber evidence="3">6.4.1.2</ecNumber>
    </recommendedName>
</protein>
<comment type="pathway">
    <text evidence="2">Lipid metabolism; malonyl-CoA biosynthesis; malonyl-CoA from acetyl-CoA: step 1/1.</text>
</comment>
<evidence type="ECO:0000259" key="12">
    <source>
        <dbReference type="PROSITE" id="PS50975"/>
    </source>
</evidence>
<dbReference type="InterPro" id="IPR011763">
    <property type="entry name" value="COA_CT_C"/>
</dbReference>
<dbReference type="InterPro" id="IPR051602">
    <property type="entry name" value="ACC_Biotin_Carboxylase"/>
</dbReference>
<dbReference type="AlphaFoldDB" id="A0AAE0G2U1"/>
<evidence type="ECO:0000313" key="17">
    <source>
        <dbReference type="Proteomes" id="UP001190700"/>
    </source>
</evidence>
<reference evidence="16 17" key="1">
    <citation type="journal article" date="2015" name="Genome Biol. Evol.">
        <title>Comparative Genomics of a Bacterivorous Green Alga Reveals Evolutionary Causalities and Consequences of Phago-Mixotrophic Mode of Nutrition.</title>
        <authorList>
            <person name="Burns J.A."/>
            <person name="Paasch A."/>
            <person name="Narechania A."/>
            <person name="Kim E."/>
        </authorList>
    </citation>
    <scope>NUCLEOTIDE SEQUENCE [LARGE SCALE GENOMIC DNA]</scope>
    <source>
        <strain evidence="16 17">PLY_AMNH</strain>
    </source>
</reference>
<dbReference type="Pfam" id="PF00289">
    <property type="entry name" value="Biotin_carb_N"/>
    <property type="match status" value="1"/>
</dbReference>
<keyword evidence="6 9" id="KW-0067">ATP-binding</keyword>
<feature type="region of interest" description="Disordered" evidence="10">
    <location>
        <begin position="504"/>
        <end position="528"/>
    </location>
</feature>
<evidence type="ECO:0000259" key="14">
    <source>
        <dbReference type="PROSITE" id="PS50980"/>
    </source>
</evidence>
<evidence type="ECO:0000256" key="4">
    <source>
        <dbReference type="ARBA" id="ARBA00022598"/>
    </source>
</evidence>
<dbReference type="PANTHER" id="PTHR48095">
    <property type="entry name" value="PYRUVATE CARBOXYLASE SUBUNIT A"/>
    <property type="match status" value="1"/>
</dbReference>
<sequence>MKGGASSPTLATGAPQALPFTKLLVANRGEVAMRVLRAARELGLPAAAVYTTDEVGALHCRTAIEAVCLPGRGAAAYLDVPSLIAAAREVGADALHPGWGFLSESPALAAACATAGIAFVGPSPEALALFGHKVRARDFARAVGLPVLRGSPEGVDVHQAQAFLRSQGAAPVMLKAVGGGGGRGISRPLRSAGDIEAAFAQCAAEAEAAFGDPALYVEGLVEHAHHVEVQVLADRSGQVVHLHERECSVQRQRQKLVEIAPSPCLRERPELRDALIRDACRLFDRGHNTAAGHAAYVGVATVEFLVEEGGYHFLEVNPRLQVEHGVTEQVTGVDLVATQLYLAAGVSLPALALTQVEVGAPRGFAVQARINMETIAADGSAAAAAGTLRLYSPPTGGALRVDHCGFVGLNPSAAFDPLLAKVIGSGRCFRGAIAAALRGLEDFAIDGVRTNLGLLRAILCDPEFVEGVAVHTRWLEERLPRLLEAADADEGKVCERLPVEGHLTEGHREGAGAGHGEEVAQPGADARSLPSPISGTVLEVMVAEGEVVQAGAEVAVLGAMKMEHVVSAPAAGRIVRVLRVAGEAVHAGQPLVYLREGNLLEGGGDGAEALDLREAKRETPAAVTSLIKLREARLDVARPQPTARRRAIGKNTARENLEALLDKGSLVEYGALVRPAQASKGEEDRYLGDGVITGVGRLGEQWLCVLACDFTVLAGTQSRNNHPKHDRLFELARRRGLPLVAWLEGGGARLGDTHNPICDSQLMVSTFYEMAALSGAVPTVGVVTGLCFAGNANLAGMTDCLICIRDANVGMAGPALIAGGGLGTVAPTDIGPMSVQVPNGVVDLLAESDVHATTLARQYLSFFLDASIPPRHSLVDAEGFRQLIPESSKRAYDVMAVVRALADAGEALELRSGFGRALITALVRIEGVAVGIVANSPLHLGGAIDSDASDKAARFVSLCDAHDVPLLLLCDTPGLMVGPEVEKTALVRHSGRLLIQLAAITVPVVSVVIRKAYGLGGLIMLGGKRTSTDLILAWPTAELGGMGTEGAVKILYGKQLREISDEGARRELEAQLVAAVKAENTAVKAAARFEVDEVIDPADTRRCVASALGAATSSSRGPRRGRKHVVDAWSNAMFTYFPL</sequence>
<dbReference type="Gene3D" id="3.90.226.10">
    <property type="entry name" value="2-enoyl-CoA Hydratase, Chain A, domain 1"/>
    <property type="match status" value="2"/>
</dbReference>
<name>A0AAE0G2U1_9CHLO</name>
<dbReference type="GO" id="GO:0005524">
    <property type="term" value="F:ATP binding"/>
    <property type="evidence" value="ECO:0007669"/>
    <property type="project" value="UniProtKB-UniRule"/>
</dbReference>
<evidence type="ECO:0000313" key="16">
    <source>
        <dbReference type="EMBL" id="KAK3270505.1"/>
    </source>
</evidence>
<dbReference type="InterPro" id="IPR011761">
    <property type="entry name" value="ATP-grasp"/>
</dbReference>
<keyword evidence="4" id="KW-0436">Ligase</keyword>
<dbReference type="Gene3D" id="3.30.470.20">
    <property type="entry name" value="ATP-grasp fold, B domain"/>
    <property type="match status" value="1"/>
</dbReference>
<evidence type="ECO:0000259" key="11">
    <source>
        <dbReference type="PROSITE" id="PS50968"/>
    </source>
</evidence>
<evidence type="ECO:0000256" key="6">
    <source>
        <dbReference type="ARBA" id="ARBA00022840"/>
    </source>
</evidence>
<dbReference type="EC" id="6.4.1.2" evidence="3"/>
<evidence type="ECO:0000256" key="9">
    <source>
        <dbReference type="PROSITE-ProRule" id="PRU00409"/>
    </source>
</evidence>
<dbReference type="SUPFAM" id="SSF51230">
    <property type="entry name" value="Single hybrid motif"/>
    <property type="match status" value="1"/>
</dbReference>
<dbReference type="InterPro" id="IPR013815">
    <property type="entry name" value="ATP_grasp_subdomain_1"/>
</dbReference>
<dbReference type="Gene3D" id="3.30.1490.20">
    <property type="entry name" value="ATP-grasp fold, A domain"/>
    <property type="match status" value="1"/>
</dbReference>
<keyword evidence="5 9" id="KW-0547">Nucleotide-binding</keyword>
<gene>
    <name evidence="16" type="ORF">CYMTET_21098</name>
</gene>
<dbReference type="InterPro" id="IPR029045">
    <property type="entry name" value="ClpP/crotonase-like_dom_sf"/>
</dbReference>
<dbReference type="InterPro" id="IPR011054">
    <property type="entry name" value="Rudment_hybrid_motif"/>
</dbReference>
<feature type="compositionally biased region" description="Basic and acidic residues" evidence="10">
    <location>
        <begin position="504"/>
        <end position="518"/>
    </location>
</feature>
<dbReference type="PROSITE" id="PS50975">
    <property type="entry name" value="ATP_GRASP"/>
    <property type="match status" value="1"/>
</dbReference>
<dbReference type="InterPro" id="IPR005482">
    <property type="entry name" value="Biotin_COase_C"/>
</dbReference>
<organism evidence="16 17">
    <name type="scientific">Cymbomonas tetramitiformis</name>
    <dbReference type="NCBI Taxonomy" id="36881"/>
    <lineage>
        <taxon>Eukaryota</taxon>
        <taxon>Viridiplantae</taxon>
        <taxon>Chlorophyta</taxon>
        <taxon>Pyramimonadophyceae</taxon>
        <taxon>Pyramimonadales</taxon>
        <taxon>Pyramimonadaceae</taxon>
        <taxon>Cymbomonas</taxon>
    </lineage>
</organism>
<dbReference type="InterPro" id="IPR011053">
    <property type="entry name" value="Single_hybrid_motif"/>
</dbReference>
<evidence type="ECO:0000256" key="7">
    <source>
        <dbReference type="ARBA" id="ARBA00023267"/>
    </source>
</evidence>
<evidence type="ECO:0000256" key="2">
    <source>
        <dbReference type="ARBA" id="ARBA00004956"/>
    </source>
</evidence>
<dbReference type="Gene3D" id="3.40.50.20">
    <property type="match status" value="1"/>
</dbReference>
<dbReference type="InterPro" id="IPR034733">
    <property type="entry name" value="AcCoA_carboxyl_beta"/>
</dbReference>
<keyword evidence="17" id="KW-1185">Reference proteome</keyword>
<evidence type="ECO:0000256" key="8">
    <source>
        <dbReference type="ARBA" id="ARBA00023268"/>
    </source>
</evidence>
<dbReference type="EMBL" id="LGRX02010358">
    <property type="protein sequence ID" value="KAK3270505.1"/>
    <property type="molecule type" value="Genomic_DNA"/>
</dbReference>
<dbReference type="Proteomes" id="UP001190700">
    <property type="component" value="Unassembled WGS sequence"/>
</dbReference>
<accession>A0AAE0G2U1</accession>
<dbReference type="SUPFAM" id="SSF52096">
    <property type="entry name" value="ClpP/crotonase"/>
    <property type="match status" value="2"/>
</dbReference>
<dbReference type="GO" id="GO:0003989">
    <property type="term" value="F:acetyl-CoA carboxylase activity"/>
    <property type="evidence" value="ECO:0007669"/>
    <property type="project" value="UniProtKB-EC"/>
</dbReference>
<dbReference type="InterPro" id="IPR000089">
    <property type="entry name" value="Biotin_lipoyl"/>
</dbReference>
<dbReference type="GO" id="GO:0046872">
    <property type="term" value="F:metal ion binding"/>
    <property type="evidence" value="ECO:0007669"/>
    <property type="project" value="InterPro"/>
</dbReference>
<comment type="cofactor">
    <cofactor evidence="1">
        <name>biotin</name>
        <dbReference type="ChEBI" id="CHEBI:57586"/>
    </cofactor>
</comment>
<dbReference type="Pfam" id="PF02786">
    <property type="entry name" value="CPSase_L_D2"/>
    <property type="match status" value="1"/>
</dbReference>
<dbReference type="PROSITE" id="PS00867">
    <property type="entry name" value="CPSASE_2"/>
    <property type="match status" value="1"/>
</dbReference>
<dbReference type="InterPro" id="IPR005479">
    <property type="entry name" value="CPAse_ATP-bd"/>
</dbReference>
<evidence type="ECO:0000259" key="15">
    <source>
        <dbReference type="PROSITE" id="PS50989"/>
    </source>
</evidence>
<dbReference type="Pfam" id="PF02785">
    <property type="entry name" value="Biotin_carb_C"/>
    <property type="match status" value="1"/>
</dbReference>
<evidence type="ECO:0000256" key="3">
    <source>
        <dbReference type="ARBA" id="ARBA00013058"/>
    </source>
</evidence>
<evidence type="ECO:0000259" key="13">
    <source>
        <dbReference type="PROSITE" id="PS50979"/>
    </source>
</evidence>
<dbReference type="CDD" id="cd06850">
    <property type="entry name" value="biotinyl_domain"/>
    <property type="match status" value="1"/>
</dbReference>
<dbReference type="PANTHER" id="PTHR48095:SF5">
    <property type="entry name" value="BLL7292 PROTEIN"/>
    <property type="match status" value="1"/>
</dbReference>
<feature type="domain" description="Lipoyl-binding" evidence="11">
    <location>
        <begin position="519"/>
        <end position="595"/>
    </location>
</feature>
<dbReference type="PROSITE" id="PS50968">
    <property type="entry name" value="BIOTINYL_LIPOYL"/>
    <property type="match status" value="1"/>
</dbReference>
<feature type="domain" description="CoA carboxyltransferase C-terminal" evidence="15">
    <location>
        <begin position="872"/>
        <end position="1110"/>
    </location>
</feature>
<dbReference type="InterPro" id="IPR011764">
    <property type="entry name" value="Biotin_carboxylation_dom"/>
</dbReference>
<dbReference type="PROSITE" id="PS50989">
    <property type="entry name" value="COA_CT_CTER"/>
    <property type="match status" value="1"/>
</dbReference>